<evidence type="ECO:0000313" key="2">
    <source>
        <dbReference type="EMBL" id="GAG83450.1"/>
    </source>
</evidence>
<dbReference type="GO" id="GO:0004350">
    <property type="term" value="F:glutamate-5-semialdehyde dehydrogenase activity"/>
    <property type="evidence" value="ECO:0007669"/>
    <property type="project" value="TreeGrafter"/>
</dbReference>
<dbReference type="SUPFAM" id="SSF53720">
    <property type="entry name" value="ALDH-like"/>
    <property type="match status" value="1"/>
</dbReference>
<dbReference type="InterPro" id="IPR016162">
    <property type="entry name" value="Ald_DH_N"/>
</dbReference>
<dbReference type="Gene3D" id="3.40.605.10">
    <property type="entry name" value="Aldehyde Dehydrogenase, Chain A, domain 1"/>
    <property type="match status" value="1"/>
</dbReference>
<dbReference type="EMBL" id="BART01012637">
    <property type="protein sequence ID" value="GAG83450.1"/>
    <property type="molecule type" value="Genomic_DNA"/>
</dbReference>
<evidence type="ECO:0000259" key="1">
    <source>
        <dbReference type="Pfam" id="PF00370"/>
    </source>
</evidence>
<sequence length="190" mass="21555">MQSIGKKAKDSAFKLKNISTTLKNGVIIQMANNIENEMKSIIEANKIDLENAVKNNVEKVKINRLALNEAKIKAIIKGLKDIALLPDTINEVISTQRRPNGMDGREENSAKDWLSDEGMRRTVPKVLWIKKNKPKIFKKVSKIAFTDTYIYNRLCNITACDPTDGVMGILNYNTLKWDDKKSLSKMKCRV</sequence>
<organism evidence="2">
    <name type="scientific">marine sediment metagenome</name>
    <dbReference type="NCBI Taxonomy" id="412755"/>
    <lineage>
        <taxon>unclassified sequences</taxon>
        <taxon>metagenomes</taxon>
        <taxon>ecological metagenomes</taxon>
    </lineage>
</organism>
<proteinExistence type="predicted"/>
<name>X1ALH9_9ZZZZ</name>
<reference evidence="2" key="1">
    <citation type="journal article" date="2014" name="Front. Microbiol.">
        <title>High frequency of phylogenetically diverse reductive dehalogenase-homologous genes in deep subseafloor sedimentary metagenomes.</title>
        <authorList>
            <person name="Kawai M."/>
            <person name="Futagami T."/>
            <person name="Toyoda A."/>
            <person name="Takaki Y."/>
            <person name="Nishi S."/>
            <person name="Hori S."/>
            <person name="Arai W."/>
            <person name="Tsubouchi T."/>
            <person name="Morono Y."/>
            <person name="Uchiyama I."/>
            <person name="Ito T."/>
            <person name="Fujiyama A."/>
            <person name="Inagaki F."/>
            <person name="Takami H."/>
        </authorList>
    </citation>
    <scope>NUCLEOTIDE SEQUENCE</scope>
    <source>
        <strain evidence="2">Expedition CK06-06</strain>
    </source>
</reference>
<dbReference type="SUPFAM" id="SSF53067">
    <property type="entry name" value="Actin-like ATPase domain"/>
    <property type="match status" value="1"/>
</dbReference>
<dbReference type="PANTHER" id="PTHR11063:SF8">
    <property type="entry name" value="DELTA-1-PYRROLINE-5-CARBOXYLATE SYNTHASE"/>
    <property type="match status" value="1"/>
</dbReference>
<dbReference type="PANTHER" id="PTHR11063">
    <property type="entry name" value="GLUTAMATE SEMIALDEHYDE DEHYDROGENASE"/>
    <property type="match status" value="1"/>
</dbReference>
<dbReference type="InterPro" id="IPR043129">
    <property type="entry name" value="ATPase_NBD"/>
</dbReference>
<comment type="caution">
    <text evidence="2">The sequence shown here is derived from an EMBL/GenBank/DDBJ whole genome shotgun (WGS) entry which is preliminary data.</text>
</comment>
<gene>
    <name evidence="2" type="ORF">S01H4_26263</name>
</gene>
<dbReference type="Gene3D" id="3.30.420.40">
    <property type="match status" value="1"/>
</dbReference>
<dbReference type="InterPro" id="IPR016161">
    <property type="entry name" value="Ald_DH/histidinol_DH"/>
</dbReference>
<dbReference type="InterPro" id="IPR018484">
    <property type="entry name" value="FGGY_N"/>
</dbReference>
<feature type="domain" description="Carbohydrate kinase FGGY N-terminal" evidence="1">
    <location>
        <begin position="121"/>
        <end position="180"/>
    </location>
</feature>
<dbReference type="AlphaFoldDB" id="X1ALH9"/>
<dbReference type="Pfam" id="PF00370">
    <property type="entry name" value="FGGY_N"/>
    <property type="match status" value="1"/>
</dbReference>
<protein>
    <recommendedName>
        <fullName evidence="1">Carbohydrate kinase FGGY N-terminal domain-containing protein</fullName>
    </recommendedName>
</protein>
<dbReference type="GO" id="GO:0016301">
    <property type="term" value="F:kinase activity"/>
    <property type="evidence" value="ECO:0007669"/>
    <property type="project" value="InterPro"/>
</dbReference>
<dbReference type="GO" id="GO:0005975">
    <property type="term" value="P:carbohydrate metabolic process"/>
    <property type="evidence" value="ECO:0007669"/>
    <property type="project" value="InterPro"/>
</dbReference>
<accession>X1ALH9</accession>